<comment type="cofactor">
    <cofactor evidence="1 12">
        <name>FAD</name>
        <dbReference type="ChEBI" id="CHEBI:57692"/>
    </cofactor>
</comment>
<protein>
    <recommendedName>
        <fullName evidence="12">Methylenetetrahydrofolate reductase</fullName>
        <ecNumber evidence="12">1.5.1.54</ecNumber>
    </recommendedName>
</protein>
<dbReference type="CDD" id="cd00537">
    <property type="entry name" value="MTHFR"/>
    <property type="match status" value="1"/>
</dbReference>
<evidence type="ECO:0000313" key="13">
    <source>
        <dbReference type="EMBL" id="PEH39946.1"/>
    </source>
</evidence>
<name>A0A104JIA2_BURGA</name>
<evidence type="ECO:0000256" key="12">
    <source>
        <dbReference type="RuleBase" id="RU003862"/>
    </source>
</evidence>
<evidence type="ECO:0000256" key="11">
    <source>
        <dbReference type="ARBA" id="ARBA00048628"/>
    </source>
</evidence>
<accession>A0A104JIA2</accession>
<comment type="similarity">
    <text evidence="3 12">Belongs to the methylenetetrahydrofolate reductase family.</text>
</comment>
<dbReference type="PANTHER" id="PTHR45754">
    <property type="entry name" value="METHYLENETETRAHYDROFOLATE REDUCTASE"/>
    <property type="match status" value="1"/>
</dbReference>
<evidence type="ECO:0000256" key="5">
    <source>
        <dbReference type="ARBA" id="ARBA00022630"/>
    </source>
</evidence>
<dbReference type="GO" id="GO:0035999">
    <property type="term" value="P:tetrahydrofolate interconversion"/>
    <property type="evidence" value="ECO:0007669"/>
    <property type="project" value="UniProtKB-UniPathway"/>
</dbReference>
<comment type="pathway">
    <text evidence="10">Amino-acid biosynthesis; L-methionine biosynthesis via de novo pathway.</text>
</comment>
<dbReference type="AlphaFoldDB" id="A0A104JIA2"/>
<comment type="caution">
    <text evidence="13">The sequence shown here is derived from an EMBL/GenBank/DDBJ whole genome shotgun (WGS) entry which is preliminary data.</text>
</comment>
<keyword evidence="6 12" id="KW-0274">FAD</keyword>
<dbReference type="EMBL" id="PDDY01000004">
    <property type="protein sequence ID" value="PEH39946.1"/>
    <property type="molecule type" value="Genomic_DNA"/>
</dbReference>
<evidence type="ECO:0000256" key="6">
    <source>
        <dbReference type="ARBA" id="ARBA00022827"/>
    </source>
</evidence>
<reference evidence="14" key="1">
    <citation type="submission" date="2017-09" db="EMBL/GenBank/DDBJ databases">
        <title>FDA dAtabase for Regulatory Grade micrObial Sequences (FDA-ARGOS): Supporting development and validation of Infectious Disease Dx tests.</title>
        <authorList>
            <person name="Minogue T."/>
            <person name="Wolcott M."/>
            <person name="Wasieloski L."/>
            <person name="Aguilar W."/>
            <person name="Moore D."/>
            <person name="Tallon L."/>
            <person name="Sadzewicz L."/>
            <person name="Ott S."/>
            <person name="Zhao X."/>
            <person name="Nagaraj S."/>
            <person name="Vavikolanu K."/>
            <person name="Aluvathingal J."/>
            <person name="Nadendla S."/>
            <person name="Sichtig H."/>
        </authorList>
    </citation>
    <scope>NUCLEOTIDE SEQUENCE [LARGE SCALE GENOMIC DNA]</scope>
    <source>
        <strain evidence="14">FDAARGOS_390</strain>
    </source>
</reference>
<dbReference type="GO" id="GO:0106312">
    <property type="term" value="F:methylenetetrahydrofolate reductase (NADH) activity"/>
    <property type="evidence" value="ECO:0007669"/>
    <property type="project" value="UniProtKB-EC"/>
</dbReference>
<evidence type="ECO:0000256" key="10">
    <source>
        <dbReference type="ARBA" id="ARBA00034478"/>
    </source>
</evidence>
<gene>
    <name evidence="13" type="primary">metF</name>
    <name evidence="13" type="ORF">CRM94_37630</name>
</gene>
<dbReference type="UniPathway" id="UPA00193"/>
<keyword evidence="5 12" id="KW-0285">Flavoprotein</keyword>
<evidence type="ECO:0000256" key="7">
    <source>
        <dbReference type="ARBA" id="ARBA00023002"/>
    </source>
</evidence>
<dbReference type="SUPFAM" id="SSF51730">
    <property type="entry name" value="FAD-linked oxidoreductase"/>
    <property type="match status" value="1"/>
</dbReference>
<dbReference type="GO" id="GO:0071949">
    <property type="term" value="F:FAD binding"/>
    <property type="evidence" value="ECO:0007669"/>
    <property type="project" value="TreeGrafter"/>
</dbReference>
<dbReference type="RefSeq" id="WP_013696294.1">
    <property type="nucleotide sequence ID" value="NZ_CADEPO010000030.1"/>
</dbReference>
<comment type="pathway">
    <text evidence="2 12">One-carbon metabolism; tetrahydrofolate interconversion.</text>
</comment>
<proteinExistence type="inferred from homology"/>
<dbReference type="Proteomes" id="UP000220629">
    <property type="component" value="Unassembled WGS sequence"/>
</dbReference>
<evidence type="ECO:0000256" key="4">
    <source>
        <dbReference type="ARBA" id="ARBA00022605"/>
    </source>
</evidence>
<comment type="catalytic activity">
    <reaction evidence="11">
        <text>(6S)-5-methyl-5,6,7,8-tetrahydrofolate + NAD(+) = (6R)-5,10-methylene-5,6,7,8-tetrahydrofolate + NADH + H(+)</text>
        <dbReference type="Rhea" id="RHEA:19821"/>
        <dbReference type="ChEBI" id="CHEBI:15378"/>
        <dbReference type="ChEBI" id="CHEBI:15636"/>
        <dbReference type="ChEBI" id="CHEBI:18608"/>
        <dbReference type="ChEBI" id="CHEBI:57540"/>
        <dbReference type="ChEBI" id="CHEBI:57945"/>
        <dbReference type="EC" id="1.5.1.54"/>
    </reaction>
    <physiologicalReaction direction="right-to-left" evidence="11">
        <dbReference type="Rhea" id="RHEA:19823"/>
    </physiologicalReaction>
</comment>
<evidence type="ECO:0000256" key="9">
    <source>
        <dbReference type="ARBA" id="ARBA00023167"/>
    </source>
</evidence>
<sequence length="278" mass="30778">MKPIELSLEFFPPKTAEGADKLRATRAQLLPLKPKFVSVTFGAGGSTQQGTLDTVLDMQKDGLSAAPHLSCIGSSKDNLRAILDQYRSHGIRQIVALRGDLPSGMGEVGELRYACDLVRFIRAEHGDWFHLEVAAYPEYHPQSRSPKQDLQHFADKVKAGANSAITQYFFNADAYFRFVDDAARLGVEVPIVPGIMPITNYSQLMRFSEMCGAEVPRWIARRLESFGDDRESIRAFGADVITAMCDRLIKQGVPGLHFYTLNLATPTRVVCERLGLSG</sequence>
<dbReference type="OMA" id="EMHPQAR"/>
<dbReference type="InterPro" id="IPR003171">
    <property type="entry name" value="Mehydrof_redctse-like"/>
</dbReference>
<evidence type="ECO:0000313" key="14">
    <source>
        <dbReference type="Proteomes" id="UP000220629"/>
    </source>
</evidence>
<keyword evidence="4" id="KW-0028">Amino-acid biosynthesis</keyword>
<dbReference type="InterPro" id="IPR029041">
    <property type="entry name" value="FAD-linked_oxidoreductase-like"/>
</dbReference>
<dbReference type="Pfam" id="PF02219">
    <property type="entry name" value="MTHFR"/>
    <property type="match status" value="1"/>
</dbReference>
<evidence type="ECO:0000256" key="8">
    <source>
        <dbReference type="ARBA" id="ARBA00023027"/>
    </source>
</evidence>
<evidence type="ECO:0000256" key="1">
    <source>
        <dbReference type="ARBA" id="ARBA00001974"/>
    </source>
</evidence>
<organism evidence="13 14">
    <name type="scientific">Burkholderia gladioli</name>
    <name type="common">Pseudomonas marginata</name>
    <name type="synonym">Phytomonas marginata</name>
    <dbReference type="NCBI Taxonomy" id="28095"/>
    <lineage>
        <taxon>Bacteria</taxon>
        <taxon>Pseudomonadati</taxon>
        <taxon>Pseudomonadota</taxon>
        <taxon>Betaproteobacteria</taxon>
        <taxon>Burkholderiales</taxon>
        <taxon>Burkholderiaceae</taxon>
        <taxon>Burkholderia</taxon>
    </lineage>
</organism>
<dbReference type="PANTHER" id="PTHR45754:SF3">
    <property type="entry name" value="METHYLENETETRAHYDROFOLATE REDUCTASE (NADPH)"/>
    <property type="match status" value="1"/>
</dbReference>
<dbReference type="Gene3D" id="3.20.20.220">
    <property type="match status" value="1"/>
</dbReference>
<keyword evidence="8" id="KW-0520">NAD</keyword>
<keyword evidence="9" id="KW-0486">Methionine biosynthesis</keyword>
<dbReference type="EC" id="1.5.1.54" evidence="12"/>
<dbReference type="GO" id="GO:0005829">
    <property type="term" value="C:cytosol"/>
    <property type="evidence" value="ECO:0007669"/>
    <property type="project" value="InterPro"/>
</dbReference>
<evidence type="ECO:0000256" key="3">
    <source>
        <dbReference type="ARBA" id="ARBA00006743"/>
    </source>
</evidence>
<evidence type="ECO:0000256" key="2">
    <source>
        <dbReference type="ARBA" id="ARBA00004777"/>
    </source>
</evidence>
<dbReference type="NCBIfam" id="TIGR00676">
    <property type="entry name" value="fadh2"/>
    <property type="match status" value="1"/>
</dbReference>
<dbReference type="InterPro" id="IPR004620">
    <property type="entry name" value="MTHF_reductase_bac"/>
</dbReference>
<keyword evidence="7 12" id="KW-0560">Oxidoreductase</keyword>
<dbReference type="GO" id="GO:0009086">
    <property type="term" value="P:methionine biosynthetic process"/>
    <property type="evidence" value="ECO:0007669"/>
    <property type="project" value="UniProtKB-KW"/>
</dbReference>